<organism evidence="4">
    <name type="scientific">Schistosoma curassoni</name>
    <dbReference type="NCBI Taxonomy" id="6186"/>
    <lineage>
        <taxon>Eukaryota</taxon>
        <taxon>Metazoa</taxon>
        <taxon>Spiralia</taxon>
        <taxon>Lophotrochozoa</taxon>
        <taxon>Platyhelminthes</taxon>
        <taxon>Trematoda</taxon>
        <taxon>Digenea</taxon>
        <taxon>Strigeidida</taxon>
        <taxon>Schistosomatoidea</taxon>
        <taxon>Schistosomatidae</taxon>
        <taxon>Schistosoma</taxon>
    </lineage>
</organism>
<dbReference type="EMBL" id="UZAK01038403">
    <property type="protein sequence ID" value="VDP61045.1"/>
    <property type="molecule type" value="Genomic_DNA"/>
</dbReference>
<dbReference type="WBParaSite" id="SCUD_0001618901-mRNA-1">
    <property type="protein sequence ID" value="SCUD_0001618901-mRNA-1"/>
    <property type="gene ID" value="SCUD_0001618901"/>
</dbReference>
<sequence>MRQQQCFKKSQLNFIDNLRTRLLNHPCFGDVTEVDELISNLHTELENDCRTYKRVDESLHESLTSCKVNEAVAVTQDPPSGPETSILETCPVVGSNPIIPETECTNSDMFSSQKDNALLNVHEIVAVTVNEETENKSSITINAGAPNRAHHSATEVSDGSSHHDSLV</sequence>
<gene>
    <name evidence="2" type="ORF">SCUD_LOCUS16186</name>
</gene>
<evidence type="ECO:0000313" key="2">
    <source>
        <dbReference type="EMBL" id="VDP61045.1"/>
    </source>
</evidence>
<evidence type="ECO:0000256" key="1">
    <source>
        <dbReference type="SAM" id="MobiDB-lite"/>
    </source>
</evidence>
<dbReference type="Proteomes" id="UP000279833">
    <property type="component" value="Unassembled WGS sequence"/>
</dbReference>
<evidence type="ECO:0000313" key="3">
    <source>
        <dbReference type="Proteomes" id="UP000279833"/>
    </source>
</evidence>
<name>A0A183KMB3_9TREM</name>
<protein>
    <submittedName>
        <fullName evidence="4">PX domain-containing protein</fullName>
    </submittedName>
</protein>
<keyword evidence="3" id="KW-1185">Reference proteome</keyword>
<evidence type="ECO:0000313" key="4">
    <source>
        <dbReference type="WBParaSite" id="SCUD_0001618901-mRNA-1"/>
    </source>
</evidence>
<dbReference type="AlphaFoldDB" id="A0A183KMB3"/>
<reference evidence="2 3" key="2">
    <citation type="submission" date="2018-11" db="EMBL/GenBank/DDBJ databases">
        <authorList>
            <consortium name="Pathogen Informatics"/>
        </authorList>
    </citation>
    <scope>NUCLEOTIDE SEQUENCE [LARGE SCALE GENOMIC DNA]</scope>
    <source>
        <strain evidence="2">Dakar</strain>
        <strain evidence="3">Dakar, Senegal</strain>
    </source>
</reference>
<feature type="region of interest" description="Disordered" evidence="1">
    <location>
        <begin position="134"/>
        <end position="167"/>
    </location>
</feature>
<accession>A0A183KMB3</accession>
<proteinExistence type="predicted"/>
<reference evidence="4" key="1">
    <citation type="submission" date="2016-06" db="UniProtKB">
        <authorList>
            <consortium name="WormBaseParasite"/>
        </authorList>
    </citation>
    <scope>IDENTIFICATION</scope>
</reference>